<reference evidence="3" key="1">
    <citation type="submission" date="2016-06" db="UniProtKB">
        <authorList>
            <consortium name="WormBaseParasite"/>
        </authorList>
    </citation>
    <scope>IDENTIFICATION</scope>
</reference>
<dbReference type="WBParaSite" id="SBAD_0001019301-mRNA-1">
    <property type="protein sequence ID" value="SBAD_0001019301-mRNA-1"/>
    <property type="gene ID" value="SBAD_0001019301"/>
</dbReference>
<evidence type="ECO:0000313" key="1">
    <source>
        <dbReference type="EMBL" id="VDP26597.1"/>
    </source>
</evidence>
<accession>A0A183J1U4</accession>
<proteinExistence type="predicted"/>
<name>A0A183J1U4_9BILA</name>
<evidence type="ECO:0000313" key="2">
    <source>
        <dbReference type="Proteomes" id="UP000270296"/>
    </source>
</evidence>
<dbReference type="Pfam" id="PF13516">
    <property type="entry name" value="LRR_6"/>
    <property type="match status" value="2"/>
</dbReference>
<dbReference type="SUPFAM" id="SSF52047">
    <property type="entry name" value="RNI-like"/>
    <property type="match status" value="1"/>
</dbReference>
<dbReference type="OrthoDB" id="10056090at2759"/>
<protein>
    <submittedName>
        <fullName evidence="3">F-box/LRR-repeat protein 14</fullName>
    </submittedName>
</protein>
<gene>
    <name evidence="1" type="ORF">SBAD_LOCUS9842</name>
</gene>
<reference evidence="1 2" key="2">
    <citation type="submission" date="2018-11" db="EMBL/GenBank/DDBJ databases">
        <authorList>
            <consortium name="Pathogen Informatics"/>
        </authorList>
    </citation>
    <scope>NUCLEOTIDE SEQUENCE [LARGE SCALE GENOMIC DNA]</scope>
</reference>
<dbReference type="Gene3D" id="3.80.10.10">
    <property type="entry name" value="Ribonuclease Inhibitor"/>
    <property type="match status" value="1"/>
</dbReference>
<sequence>MKQVTLRSEKDEDLAMVLRNGSYGSLEWLNLAFTAVTSASAEYLVKLPSLRYLNLWSTHFGDSGLQLISEHLHKLVALNLCETPVTDKGLECLTALKNLQKLNLNSTQLSVATFEILKAELPALIEVDIRYTEAWCAEYI</sequence>
<evidence type="ECO:0000313" key="3">
    <source>
        <dbReference type="WBParaSite" id="SBAD_0001019301-mRNA-1"/>
    </source>
</evidence>
<dbReference type="InterPro" id="IPR032675">
    <property type="entry name" value="LRR_dom_sf"/>
</dbReference>
<dbReference type="Proteomes" id="UP000270296">
    <property type="component" value="Unassembled WGS sequence"/>
</dbReference>
<dbReference type="InterPro" id="IPR001611">
    <property type="entry name" value="Leu-rich_rpt"/>
</dbReference>
<dbReference type="SMART" id="SM00368">
    <property type="entry name" value="LRR_RI"/>
    <property type="match status" value="2"/>
</dbReference>
<dbReference type="EMBL" id="UZAM01013250">
    <property type="protein sequence ID" value="VDP26597.1"/>
    <property type="molecule type" value="Genomic_DNA"/>
</dbReference>
<organism evidence="3">
    <name type="scientific">Soboliphyme baturini</name>
    <dbReference type="NCBI Taxonomy" id="241478"/>
    <lineage>
        <taxon>Eukaryota</taxon>
        <taxon>Metazoa</taxon>
        <taxon>Ecdysozoa</taxon>
        <taxon>Nematoda</taxon>
        <taxon>Enoplea</taxon>
        <taxon>Dorylaimia</taxon>
        <taxon>Dioctophymatida</taxon>
        <taxon>Dioctophymatoidea</taxon>
        <taxon>Soboliphymatidae</taxon>
        <taxon>Soboliphyme</taxon>
    </lineage>
</organism>
<dbReference type="AlphaFoldDB" id="A0A183J1U4"/>
<keyword evidence="2" id="KW-1185">Reference proteome</keyword>